<dbReference type="AlphaFoldDB" id="A0A6N8JGV2"/>
<evidence type="ECO:0000313" key="3">
    <source>
        <dbReference type="Proteomes" id="UP000468388"/>
    </source>
</evidence>
<keyword evidence="1" id="KW-0472">Membrane</keyword>
<proteinExistence type="predicted"/>
<keyword evidence="3" id="KW-1185">Reference proteome</keyword>
<accession>A0A6N8JGV2</accession>
<feature type="transmembrane region" description="Helical" evidence="1">
    <location>
        <begin position="7"/>
        <end position="26"/>
    </location>
</feature>
<feature type="transmembrane region" description="Helical" evidence="1">
    <location>
        <begin position="71"/>
        <end position="91"/>
    </location>
</feature>
<dbReference type="EMBL" id="WRXO01000011">
    <property type="protein sequence ID" value="MVT44450.1"/>
    <property type="molecule type" value="Genomic_DNA"/>
</dbReference>
<keyword evidence="1" id="KW-1133">Transmembrane helix</keyword>
<reference evidence="2 3" key="1">
    <citation type="submission" date="2019-12" db="EMBL/GenBank/DDBJ databases">
        <title>The draft genomic sequence of strain Chitinophaga oryziterrae JCM 16595.</title>
        <authorList>
            <person name="Zhang X."/>
        </authorList>
    </citation>
    <scope>NUCLEOTIDE SEQUENCE [LARGE SCALE GENOMIC DNA]</scope>
    <source>
        <strain evidence="2 3">JCM 16595</strain>
    </source>
</reference>
<organism evidence="2 3">
    <name type="scientific">Chitinophaga oryziterrae</name>
    <dbReference type="NCBI Taxonomy" id="1031224"/>
    <lineage>
        <taxon>Bacteria</taxon>
        <taxon>Pseudomonadati</taxon>
        <taxon>Bacteroidota</taxon>
        <taxon>Chitinophagia</taxon>
        <taxon>Chitinophagales</taxon>
        <taxon>Chitinophagaceae</taxon>
        <taxon>Chitinophaga</taxon>
    </lineage>
</organism>
<evidence type="ECO:0000256" key="1">
    <source>
        <dbReference type="SAM" id="Phobius"/>
    </source>
</evidence>
<gene>
    <name evidence="2" type="ORF">GO495_27900</name>
</gene>
<keyword evidence="1" id="KW-0812">Transmembrane</keyword>
<comment type="caution">
    <text evidence="2">The sequence shown here is derived from an EMBL/GenBank/DDBJ whole genome shotgun (WGS) entry which is preliminary data.</text>
</comment>
<dbReference type="RefSeq" id="WP_157303244.1">
    <property type="nucleotide sequence ID" value="NZ_BAAAZB010000036.1"/>
</dbReference>
<sequence length="128" mass="13970">MSKARIFGLVSVVIVIISAFLPWLTVESKHVMFTGLSTAGSRFGEPGKLNIIMAILTGILFLVPGKVAPRFNLFTAAFMAVWAFRNFLLFSRCEMGECPDRGIGLYLSLIAAIAAFICVLFCSGEKKD</sequence>
<name>A0A6N8JGV2_9BACT</name>
<evidence type="ECO:0000313" key="2">
    <source>
        <dbReference type="EMBL" id="MVT44450.1"/>
    </source>
</evidence>
<dbReference type="Proteomes" id="UP000468388">
    <property type="component" value="Unassembled WGS sequence"/>
</dbReference>
<protein>
    <submittedName>
        <fullName evidence="2">Uncharacterized protein</fullName>
    </submittedName>
</protein>
<dbReference type="OrthoDB" id="678688at2"/>
<feature type="transmembrane region" description="Helical" evidence="1">
    <location>
        <begin position="103"/>
        <end position="122"/>
    </location>
</feature>